<evidence type="ECO:0000256" key="1">
    <source>
        <dbReference type="SAM" id="Phobius"/>
    </source>
</evidence>
<protein>
    <submittedName>
        <fullName evidence="2">Uncharacterized protein</fullName>
    </submittedName>
</protein>
<gene>
    <name evidence="2" type="ORF">PLOB_00037697</name>
</gene>
<keyword evidence="1" id="KW-0812">Transmembrane</keyword>
<keyword evidence="1" id="KW-1133">Transmembrane helix</keyword>
<evidence type="ECO:0000313" key="3">
    <source>
        <dbReference type="Proteomes" id="UP001159405"/>
    </source>
</evidence>
<dbReference type="Proteomes" id="UP001159405">
    <property type="component" value="Unassembled WGS sequence"/>
</dbReference>
<name>A0ABN8P749_9CNID</name>
<evidence type="ECO:0000313" key="2">
    <source>
        <dbReference type="EMBL" id="CAH3134979.1"/>
    </source>
</evidence>
<feature type="transmembrane region" description="Helical" evidence="1">
    <location>
        <begin position="413"/>
        <end position="436"/>
    </location>
</feature>
<organism evidence="2 3">
    <name type="scientific">Porites lobata</name>
    <dbReference type="NCBI Taxonomy" id="104759"/>
    <lineage>
        <taxon>Eukaryota</taxon>
        <taxon>Metazoa</taxon>
        <taxon>Cnidaria</taxon>
        <taxon>Anthozoa</taxon>
        <taxon>Hexacorallia</taxon>
        <taxon>Scleractinia</taxon>
        <taxon>Fungiina</taxon>
        <taxon>Poritidae</taxon>
        <taxon>Porites</taxon>
    </lineage>
</organism>
<accession>A0ABN8P749</accession>
<keyword evidence="1" id="KW-0472">Membrane</keyword>
<feature type="transmembrane region" description="Helical" evidence="1">
    <location>
        <begin position="203"/>
        <end position="221"/>
    </location>
</feature>
<feature type="transmembrane region" description="Helical" evidence="1">
    <location>
        <begin position="498"/>
        <end position="520"/>
    </location>
</feature>
<sequence>MIGQTIAEVFGHILFSFTRSVAEHYNFHEGENQSAIFGYDTLDDTGKEWYSQPADEVIYQEYSNSEAVTRDYLTSNRPDVRIIDASSTDYSEQSQEVSNERAMAWKQLRPSIVRTIRSSLCFALFISILTAFTVGLASIVSFYFSFQIQLICLSVPKESIPFKLQWVMTLSKVFSNSFIYLSFVLNILCYFHSFQIWGLRSKLFLLCLGFYLLDSAYRITMQAFGISHSFLTSWQRIAPKVMYYTNVCLQLCMLARHFYPRPRKKQIKIVLVLMLVCVSTQLSAELVANFVYPAYNKQQISGKIIIAIFAPLITVLLKGFSRICVQRLWCRISHPATSFVLLVPLYCGSAVMMRLLQVDLQSLESVALIGAIHGIAEVIERSTMVFIDHFYHQALEKRKLPWGGFRTPRRERLAADICIMSMLYESSAIISVNGFLYLYQYFYIANNTPLELLQSFALTTSVPLFIEWFFTSVSIAIETHYQNMPVMAVWRRRWKRHIAVAVVNIVMISIWASTSLLITIRGRFAKETKDHCKMPFSSGT</sequence>
<feature type="transmembrane region" description="Helical" evidence="1">
    <location>
        <begin position="456"/>
        <end position="477"/>
    </location>
</feature>
<feature type="transmembrane region" description="Helical" evidence="1">
    <location>
        <begin position="304"/>
        <end position="325"/>
    </location>
</feature>
<feature type="transmembrane region" description="Helical" evidence="1">
    <location>
        <begin position="271"/>
        <end position="292"/>
    </location>
</feature>
<feature type="transmembrane region" description="Helical" evidence="1">
    <location>
        <begin position="120"/>
        <end position="146"/>
    </location>
</feature>
<dbReference type="EMBL" id="CALNXK010000055">
    <property type="protein sequence ID" value="CAH3134979.1"/>
    <property type="molecule type" value="Genomic_DNA"/>
</dbReference>
<feature type="transmembrane region" description="Helical" evidence="1">
    <location>
        <begin position="241"/>
        <end position="259"/>
    </location>
</feature>
<proteinExistence type="predicted"/>
<feature type="transmembrane region" description="Helical" evidence="1">
    <location>
        <begin position="166"/>
        <end position="191"/>
    </location>
</feature>
<keyword evidence="3" id="KW-1185">Reference proteome</keyword>
<reference evidence="2 3" key="1">
    <citation type="submission" date="2022-05" db="EMBL/GenBank/DDBJ databases">
        <authorList>
            <consortium name="Genoscope - CEA"/>
            <person name="William W."/>
        </authorList>
    </citation>
    <scope>NUCLEOTIDE SEQUENCE [LARGE SCALE GENOMIC DNA]</scope>
</reference>
<comment type="caution">
    <text evidence="2">The sequence shown here is derived from an EMBL/GenBank/DDBJ whole genome shotgun (WGS) entry which is preliminary data.</text>
</comment>